<reference evidence="2 3" key="1">
    <citation type="submission" date="2020-06" db="EMBL/GenBank/DDBJ databases">
        <title>Altererythrobacter sp. HHU K3-1.</title>
        <authorList>
            <person name="Zhang D."/>
            <person name="Xue H."/>
        </authorList>
    </citation>
    <scope>NUCLEOTIDE SEQUENCE [LARGE SCALE GENOMIC DNA]</scope>
    <source>
        <strain evidence="2 3">HHU K3-1</strain>
    </source>
</reference>
<evidence type="ECO:0000313" key="3">
    <source>
        <dbReference type="Proteomes" id="UP000561438"/>
    </source>
</evidence>
<keyword evidence="1" id="KW-1133">Transmembrane helix</keyword>
<keyword evidence="1" id="KW-0812">Transmembrane</keyword>
<evidence type="ECO:0000313" key="2">
    <source>
        <dbReference type="EMBL" id="NVD44315.1"/>
    </source>
</evidence>
<gene>
    <name evidence="2" type="ORF">HUV48_04700</name>
</gene>
<evidence type="ECO:0000256" key="1">
    <source>
        <dbReference type="SAM" id="Phobius"/>
    </source>
</evidence>
<name>A0A850H5B6_9SPHN</name>
<dbReference type="Proteomes" id="UP000561438">
    <property type="component" value="Unassembled WGS sequence"/>
</dbReference>
<keyword evidence="1" id="KW-0472">Membrane</keyword>
<organism evidence="2 3">
    <name type="scientific">Qipengyuania atrilutea</name>
    <dbReference type="NCBI Taxonomy" id="2744473"/>
    <lineage>
        <taxon>Bacteria</taxon>
        <taxon>Pseudomonadati</taxon>
        <taxon>Pseudomonadota</taxon>
        <taxon>Alphaproteobacteria</taxon>
        <taxon>Sphingomonadales</taxon>
        <taxon>Erythrobacteraceae</taxon>
        <taxon>Qipengyuania</taxon>
    </lineage>
</organism>
<protein>
    <submittedName>
        <fullName evidence="2">Uncharacterized protein</fullName>
    </submittedName>
</protein>
<dbReference type="RefSeq" id="WP_176266563.1">
    <property type="nucleotide sequence ID" value="NZ_JABWGV010000001.1"/>
</dbReference>
<proteinExistence type="predicted"/>
<keyword evidence="3" id="KW-1185">Reference proteome</keyword>
<comment type="caution">
    <text evidence="2">The sequence shown here is derived from an EMBL/GenBank/DDBJ whole genome shotgun (WGS) entry which is preliminary data.</text>
</comment>
<dbReference type="AlphaFoldDB" id="A0A850H5B6"/>
<accession>A0A850H5B6</accession>
<feature type="transmembrane region" description="Helical" evidence="1">
    <location>
        <begin position="6"/>
        <end position="28"/>
    </location>
</feature>
<dbReference type="EMBL" id="JABWGV010000001">
    <property type="protein sequence ID" value="NVD44315.1"/>
    <property type="molecule type" value="Genomic_DNA"/>
</dbReference>
<sequence>MVVDATLLISGWTAIAATFAAVIAWRVFRWQRQGDVPVVLCEVTSPRSESEWWEIKITVRNRTTTRWESKEARINIPKQAIGYSQYAVPITVNDYGDELADHTAARALATRVFPLKAKTEPVGTQPRQYLGGGDVSSERAYMYIPEGSPKLKMTLTLVSMDGKPKKFFVPIERDLTPS</sequence>